<dbReference type="Gene3D" id="1.25.40.10">
    <property type="entry name" value="Tetratricopeptide repeat domain"/>
    <property type="match status" value="1"/>
</dbReference>
<dbReference type="AlphaFoldDB" id="A0A6A6WRC0"/>
<feature type="domain" description="NB-ARC" evidence="1">
    <location>
        <begin position="55"/>
        <end position="229"/>
    </location>
</feature>
<dbReference type="SUPFAM" id="SSF52540">
    <property type="entry name" value="P-loop containing nucleoside triphosphate hydrolases"/>
    <property type="match status" value="1"/>
</dbReference>
<organism evidence="2 3">
    <name type="scientific">Melanomma pulvis-pyrius CBS 109.77</name>
    <dbReference type="NCBI Taxonomy" id="1314802"/>
    <lineage>
        <taxon>Eukaryota</taxon>
        <taxon>Fungi</taxon>
        <taxon>Dikarya</taxon>
        <taxon>Ascomycota</taxon>
        <taxon>Pezizomycotina</taxon>
        <taxon>Dothideomycetes</taxon>
        <taxon>Pleosporomycetidae</taxon>
        <taxon>Pleosporales</taxon>
        <taxon>Melanommataceae</taxon>
        <taxon>Melanomma</taxon>
    </lineage>
</organism>
<dbReference type="InterPro" id="IPR002182">
    <property type="entry name" value="NB-ARC"/>
</dbReference>
<proteinExistence type="predicted"/>
<dbReference type="PANTHER" id="PTHR46082:SF10">
    <property type="entry name" value="NB-ARC DOMAIN-CONTAINING PROTEIN"/>
    <property type="match status" value="1"/>
</dbReference>
<dbReference type="Proteomes" id="UP000799757">
    <property type="component" value="Unassembled WGS sequence"/>
</dbReference>
<dbReference type="SUPFAM" id="SSF48452">
    <property type="entry name" value="TPR-like"/>
    <property type="match status" value="1"/>
</dbReference>
<reference evidence="2" key="1">
    <citation type="journal article" date="2020" name="Stud. Mycol.">
        <title>101 Dothideomycetes genomes: a test case for predicting lifestyles and emergence of pathogens.</title>
        <authorList>
            <person name="Haridas S."/>
            <person name="Albert R."/>
            <person name="Binder M."/>
            <person name="Bloem J."/>
            <person name="Labutti K."/>
            <person name="Salamov A."/>
            <person name="Andreopoulos B."/>
            <person name="Baker S."/>
            <person name="Barry K."/>
            <person name="Bills G."/>
            <person name="Bluhm B."/>
            <person name="Cannon C."/>
            <person name="Castanera R."/>
            <person name="Culley D."/>
            <person name="Daum C."/>
            <person name="Ezra D."/>
            <person name="Gonzalez J."/>
            <person name="Henrissat B."/>
            <person name="Kuo A."/>
            <person name="Liang C."/>
            <person name="Lipzen A."/>
            <person name="Lutzoni F."/>
            <person name="Magnuson J."/>
            <person name="Mondo S."/>
            <person name="Nolan M."/>
            <person name="Ohm R."/>
            <person name="Pangilinan J."/>
            <person name="Park H.-J."/>
            <person name="Ramirez L."/>
            <person name="Alfaro M."/>
            <person name="Sun H."/>
            <person name="Tritt A."/>
            <person name="Yoshinaga Y."/>
            <person name="Zwiers L.-H."/>
            <person name="Turgeon B."/>
            <person name="Goodwin S."/>
            <person name="Spatafora J."/>
            <person name="Crous P."/>
            <person name="Grigoriev I."/>
        </authorList>
    </citation>
    <scope>NUCLEOTIDE SEQUENCE</scope>
    <source>
        <strain evidence="2">CBS 109.77</strain>
    </source>
</reference>
<name>A0A6A6WRC0_9PLEO</name>
<dbReference type="Pfam" id="PF13374">
    <property type="entry name" value="TPR_10"/>
    <property type="match status" value="1"/>
</dbReference>
<dbReference type="Pfam" id="PF13424">
    <property type="entry name" value="TPR_12"/>
    <property type="match status" value="1"/>
</dbReference>
<evidence type="ECO:0000259" key="1">
    <source>
        <dbReference type="Pfam" id="PF00931"/>
    </source>
</evidence>
<protein>
    <recommendedName>
        <fullName evidence="1">NB-ARC domain-containing protein</fullName>
    </recommendedName>
</protein>
<dbReference type="Gene3D" id="3.40.50.300">
    <property type="entry name" value="P-loop containing nucleotide triphosphate hydrolases"/>
    <property type="match status" value="1"/>
</dbReference>
<dbReference type="OrthoDB" id="1658288at2759"/>
<evidence type="ECO:0000313" key="2">
    <source>
        <dbReference type="EMBL" id="KAF2786639.1"/>
    </source>
</evidence>
<dbReference type="InterPro" id="IPR053137">
    <property type="entry name" value="NLR-like"/>
</dbReference>
<dbReference type="InterPro" id="IPR027417">
    <property type="entry name" value="P-loop_NTPase"/>
</dbReference>
<sequence>VFLSLTYGEGEAHASLRLREEKQKRHERLGTDSLDGISASSLLPFPRNQLFIGREDKLRSLGQLLLSTKIHQRMAIYGLGGCGKLALALEFAYRALARHARRLVFWVPAISQESFERAYREIGIRLRIPGITDDNVDIKKLLKDKLSSDSLGNWLMIVDNADDPGVLLDTSNNNPMLARLSDCLPRSTDGTILFTTRNRKTAVALAQGSVLELSDMSQAEAGQLLAQRITKQALLDDETAVKELPEILTYLPLAIVQAAAFINNNDISVSGYVTLFLHAGVENELFGEDFEDTSRYQEMDSTIAKTWYISFDQIRRQDRLAAEYLSFMACIDRNNIPQSLLSSANSSAQQVKALGTLKGYALITERQQARQQIGRERFFDTHRLVHMASVWWLESHDEWVTWVGRAVVRLEHLVSYGGHEKTEIWTTYLSHAIYVAGLVGTVDSTARASLLDRVGECKISLKQCSAAEMTHRHALFMKEKVLGPEHPDTLMSMSNLAVALGGQGKYEEEEEEEEEESINRKTLVRREKVLGPEHPGTLRSVNRLARLHEKRLRYSESMALYERAYPAFCTVLGNDHPTTRACRKRYAEAKLRAAEAAAWTASFSSETRRYWIEGGRAQLYTQAGKARQGIKHWHVGRRSPVFDARKGLLDWRISCAKCSSA</sequence>
<dbReference type="InterPro" id="IPR011990">
    <property type="entry name" value="TPR-like_helical_dom_sf"/>
</dbReference>
<keyword evidence="3" id="KW-1185">Reference proteome</keyword>
<dbReference type="Pfam" id="PF00931">
    <property type="entry name" value="NB-ARC"/>
    <property type="match status" value="1"/>
</dbReference>
<feature type="non-terminal residue" evidence="2">
    <location>
        <position position="1"/>
    </location>
</feature>
<accession>A0A6A6WRC0</accession>
<gene>
    <name evidence="2" type="ORF">K505DRAFT_398427</name>
</gene>
<dbReference type="EMBL" id="MU002430">
    <property type="protein sequence ID" value="KAF2786639.1"/>
    <property type="molecule type" value="Genomic_DNA"/>
</dbReference>
<evidence type="ECO:0000313" key="3">
    <source>
        <dbReference type="Proteomes" id="UP000799757"/>
    </source>
</evidence>
<dbReference type="PANTHER" id="PTHR46082">
    <property type="entry name" value="ATP/GTP-BINDING PROTEIN-RELATED"/>
    <property type="match status" value="1"/>
</dbReference>
<dbReference type="GO" id="GO:0043531">
    <property type="term" value="F:ADP binding"/>
    <property type="evidence" value="ECO:0007669"/>
    <property type="project" value="InterPro"/>
</dbReference>